<gene>
    <name evidence="1" type="ORF">MS3_00001210</name>
</gene>
<evidence type="ECO:0000313" key="2">
    <source>
        <dbReference type="Proteomes" id="UP000471633"/>
    </source>
</evidence>
<dbReference type="AlphaFoldDB" id="A0A922S3D9"/>
<comment type="caution">
    <text evidence="1">The sequence shown here is derived from an EMBL/GenBank/DDBJ whole genome shotgun (WGS) entry which is preliminary data.</text>
</comment>
<reference evidence="1" key="2">
    <citation type="journal article" date="2019" name="Gigascience">
        <title>High-quality Schistosoma haematobium genome achieved by single-molecule and long-range sequencing.</title>
        <authorList>
            <person name="Stroehlein A.J."/>
            <person name="Korhonen P.K."/>
            <person name="Chong T.M."/>
            <person name="Lim Y.L."/>
            <person name="Chan K.G."/>
            <person name="Webster B."/>
            <person name="Rollinson D."/>
            <person name="Brindley P.J."/>
            <person name="Gasser R.B."/>
            <person name="Young N.D."/>
        </authorList>
    </citation>
    <scope>NUCLEOTIDE SEQUENCE</scope>
</reference>
<dbReference type="KEGG" id="shx:MS3_00001210"/>
<dbReference type="GeneID" id="75576712"/>
<dbReference type="RefSeq" id="XP_051071907.1">
    <property type="nucleotide sequence ID" value="XM_051208692.1"/>
</dbReference>
<name>A0A922S3D9_SCHHA</name>
<reference evidence="1" key="3">
    <citation type="submission" date="2021-06" db="EMBL/GenBank/DDBJ databases">
        <title>Chromosome-level genome assembly for S. haematobium.</title>
        <authorList>
            <person name="Stroehlein A.J."/>
        </authorList>
    </citation>
    <scope>NUCLEOTIDE SEQUENCE</scope>
</reference>
<sequence length="135" mass="15263">MIDSIEPPDFECDHVCGHGMANVHYKYGGVMNAVNNRETHTSDNRESNTQFFRKPPQCNSSLSSWLYWSYRSNVRIQLLQHRLQNQHQCQVEGVLAVPVHALNVLGVVDAVDVEVETVVEDVAVSVALSTRTWKI</sequence>
<keyword evidence="2" id="KW-1185">Reference proteome</keyword>
<protein>
    <submittedName>
        <fullName evidence="1">Uncharacterized protein</fullName>
    </submittedName>
</protein>
<dbReference type="EMBL" id="AMPZ03000002">
    <property type="protein sequence ID" value="KAH9591771.1"/>
    <property type="molecule type" value="Genomic_DNA"/>
</dbReference>
<evidence type="ECO:0000313" key="1">
    <source>
        <dbReference type="EMBL" id="KAH9591771.1"/>
    </source>
</evidence>
<reference evidence="1" key="1">
    <citation type="journal article" date="2012" name="Nat. Genet.">
        <title>Whole-genome sequence of Schistosoma haematobium.</title>
        <authorList>
            <person name="Young N.D."/>
            <person name="Jex A.R."/>
            <person name="Li B."/>
            <person name="Liu S."/>
            <person name="Yang L."/>
            <person name="Xiong Z."/>
            <person name="Li Y."/>
            <person name="Cantacessi C."/>
            <person name="Hall R.S."/>
            <person name="Xu X."/>
            <person name="Chen F."/>
            <person name="Wu X."/>
            <person name="Zerlotini A."/>
            <person name="Oliveira G."/>
            <person name="Hofmann A."/>
            <person name="Zhang G."/>
            <person name="Fang X."/>
            <person name="Kang Y."/>
            <person name="Campbell B.E."/>
            <person name="Loukas A."/>
            <person name="Ranganathan S."/>
            <person name="Rollinson D."/>
            <person name="Rinaldi G."/>
            <person name="Brindley P.J."/>
            <person name="Yang H."/>
            <person name="Wang J."/>
            <person name="Wang J."/>
            <person name="Gasser R.B."/>
        </authorList>
    </citation>
    <scope>NUCLEOTIDE SEQUENCE</scope>
</reference>
<proteinExistence type="predicted"/>
<accession>A0A922S3D9</accession>
<dbReference type="CTD" id="75576712"/>
<reference evidence="1" key="4">
    <citation type="journal article" date="2022" name="PLoS Pathog.">
        <title>Chromosome-level genome of Schistosoma haematobium underpins genome-wide explorations of molecular variation.</title>
        <authorList>
            <person name="Stroehlein A.J."/>
            <person name="Korhonen P.K."/>
            <person name="Lee V.V."/>
            <person name="Ralph S.A."/>
            <person name="Mentink-Kane M."/>
            <person name="You H."/>
            <person name="McManus D.P."/>
            <person name="Tchuente L.T."/>
            <person name="Stothard J.R."/>
            <person name="Kaur P."/>
            <person name="Dudchenko O."/>
            <person name="Aiden E.L."/>
            <person name="Yang B."/>
            <person name="Yang H."/>
            <person name="Emery A.M."/>
            <person name="Webster B.L."/>
            <person name="Brindley P.J."/>
            <person name="Rollinson D."/>
            <person name="Chang B.C.H."/>
            <person name="Gasser R.B."/>
            <person name="Young N.D."/>
        </authorList>
    </citation>
    <scope>NUCLEOTIDE SEQUENCE</scope>
</reference>
<organism evidence="1 2">
    <name type="scientific">Schistosoma haematobium</name>
    <name type="common">Blood fluke</name>
    <dbReference type="NCBI Taxonomy" id="6185"/>
    <lineage>
        <taxon>Eukaryota</taxon>
        <taxon>Metazoa</taxon>
        <taxon>Spiralia</taxon>
        <taxon>Lophotrochozoa</taxon>
        <taxon>Platyhelminthes</taxon>
        <taxon>Trematoda</taxon>
        <taxon>Digenea</taxon>
        <taxon>Strigeidida</taxon>
        <taxon>Schistosomatoidea</taxon>
        <taxon>Schistosomatidae</taxon>
        <taxon>Schistosoma</taxon>
    </lineage>
</organism>
<dbReference type="Proteomes" id="UP000471633">
    <property type="component" value="Unassembled WGS sequence"/>
</dbReference>